<dbReference type="GO" id="GO:0006274">
    <property type="term" value="P:DNA replication termination"/>
    <property type="evidence" value="ECO:0007669"/>
    <property type="project" value="TreeGrafter"/>
</dbReference>
<evidence type="ECO:0000256" key="1">
    <source>
        <dbReference type="ARBA" id="ARBA00009885"/>
    </source>
</evidence>
<name>A0A6G1SBZ3_9ACAR</name>
<feature type="region of interest" description="Disordered" evidence="4">
    <location>
        <begin position="1"/>
        <end position="30"/>
    </location>
</feature>
<gene>
    <name evidence="5" type="primary">CT043</name>
    <name evidence="5" type="ORF">g.9184</name>
</gene>
<dbReference type="InterPro" id="IPR013083">
    <property type="entry name" value="Znf_RING/FYVE/PHD"/>
</dbReference>
<dbReference type="PANTHER" id="PTHR12775:SF0">
    <property type="entry name" value="REPLICATION TERMINATION FACTOR 2"/>
    <property type="match status" value="1"/>
</dbReference>
<accession>A0A6G1SBZ3</accession>
<feature type="region of interest" description="Disordered" evidence="4">
    <location>
        <begin position="205"/>
        <end position="296"/>
    </location>
</feature>
<reference evidence="5" key="1">
    <citation type="submission" date="2018-10" db="EMBL/GenBank/DDBJ databases">
        <title>Transcriptome assembly of Aceria tosichella (Wheat curl mite) Type 2.</title>
        <authorList>
            <person name="Scully E.D."/>
            <person name="Geib S.M."/>
            <person name="Palmer N.A."/>
            <person name="Gupta A.K."/>
            <person name="Sarath G."/>
            <person name="Tatineni S."/>
        </authorList>
    </citation>
    <scope>NUCLEOTIDE SEQUENCE</scope>
    <source>
        <strain evidence="5">LincolnNE</strain>
    </source>
</reference>
<dbReference type="GO" id="GO:0005634">
    <property type="term" value="C:nucleus"/>
    <property type="evidence" value="ECO:0007669"/>
    <property type="project" value="TreeGrafter"/>
</dbReference>
<comment type="similarity">
    <text evidence="1">Belongs to the rtf2 family.</text>
</comment>
<sequence>MGCDGGTIPKRKEIVKNKQRRPRQERDKGAGAAEQWQNCAICDWILKKPIVAGHWGHIFCKECVLQHLIDYKQKETLMSYDLVADKSPILDSLHSTKDIKALKLKENPDKDHASTSEEELLRPDFVCPITGLETNGKYKFVFSWNCGCVVSERAVKEVPNEEKCLVCQTPYKPFELVTINPDKKDLEENQCKFLARKMHAILEKERSDSSFSSDSSGWGYNEQASTSRSSSSSYEQLRRKRQQRRGNSGSSNQDGASTSSCPQSESSDNHQGNRRNHDDEASTSTSSTSQSKRQKS</sequence>
<evidence type="ECO:0000313" key="5">
    <source>
        <dbReference type="EMBL" id="MDE47741.1"/>
    </source>
</evidence>
<dbReference type="AlphaFoldDB" id="A0A6G1SBZ3"/>
<protein>
    <recommendedName>
        <fullName evidence="2">Replication termination factor 2</fullName>
    </recommendedName>
    <alternativeName>
        <fullName evidence="3">Replication termination factor 2 domain-containing protein 1</fullName>
    </alternativeName>
</protein>
<dbReference type="Pfam" id="PF04641">
    <property type="entry name" value="Rtf2"/>
    <property type="match status" value="1"/>
</dbReference>
<dbReference type="SUPFAM" id="SSF57850">
    <property type="entry name" value="RING/U-box"/>
    <property type="match status" value="1"/>
</dbReference>
<dbReference type="InterPro" id="IPR027799">
    <property type="entry name" value="Rtf2_RING-finger"/>
</dbReference>
<evidence type="ECO:0000256" key="3">
    <source>
        <dbReference type="ARBA" id="ARBA00030367"/>
    </source>
</evidence>
<feature type="compositionally biased region" description="Low complexity" evidence="4">
    <location>
        <begin position="282"/>
        <end position="296"/>
    </location>
</feature>
<feature type="compositionally biased region" description="Basic and acidic residues" evidence="4">
    <location>
        <begin position="10"/>
        <end position="29"/>
    </location>
</feature>
<proteinExistence type="inferred from homology"/>
<feature type="compositionally biased region" description="Polar residues" evidence="4">
    <location>
        <begin position="245"/>
        <end position="270"/>
    </location>
</feature>
<evidence type="ECO:0000256" key="2">
    <source>
        <dbReference type="ARBA" id="ARBA00015157"/>
    </source>
</evidence>
<organism evidence="5">
    <name type="scientific">Aceria tosichella</name>
    <name type="common">wheat curl mite</name>
    <dbReference type="NCBI Taxonomy" id="561515"/>
    <lineage>
        <taxon>Eukaryota</taxon>
        <taxon>Metazoa</taxon>
        <taxon>Ecdysozoa</taxon>
        <taxon>Arthropoda</taxon>
        <taxon>Chelicerata</taxon>
        <taxon>Arachnida</taxon>
        <taxon>Acari</taxon>
        <taxon>Acariformes</taxon>
        <taxon>Trombidiformes</taxon>
        <taxon>Prostigmata</taxon>
        <taxon>Eupodina</taxon>
        <taxon>Eriophyoidea</taxon>
        <taxon>Eriophyidae</taxon>
        <taxon>Eriophyinae</taxon>
        <taxon>Aceriini</taxon>
        <taxon>Aceria</taxon>
    </lineage>
</organism>
<dbReference type="CDD" id="cd16653">
    <property type="entry name" value="RING-like_Rtf2"/>
    <property type="match status" value="1"/>
</dbReference>
<dbReference type="InterPro" id="IPR006735">
    <property type="entry name" value="Rtf2"/>
</dbReference>
<evidence type="ECO:0000256" key="4">
    <source>
        <dbReference type="SAM" id="MobiDB-lite"/>
    </source>
</evidence>
<dbReference type="Gene3D" id="3.30.40.10">
    <property type="entry name" value="Zinc/RING finger domain, C3HC4 (zinc finger)"/>
    <property type="match status" value="1"/>
</dbReference>
<dbReference type="PANTHER" id="PTHR12775">
    <property type="entry name" value="PROTEIN C20ORF43 HOMOLOG"/>
    <property type="match status" value="1"/>
</dbReference>
<dbReference type="EMBL" id="GGYP01002970">
    <property type="protein sequence ID" value="MDE47741.1"/>
    <property type="molecule type" value="Transcribed_RNA"/>
</dbReference>